<feature type="transmembrane region" description="Helical" evidence="2">
    <location>
        <begin position="20"/>
        <end position="44"/>
    </location>
</feature>
<dbReference type="AlphaFoldDB" id="A0A1F7GXN2"/>
<proteinExistence type="predicted"/>
<keyword evidence="2" id="KW-0812">Transmembrane</keyword>
<evidence type="ECO:0008006" key="5">
    <source>
        <dbReference type="Google" id="ProtNLM"/>
    </source>
</evidence>
<name>A0A1F7GXN2_9BACT</name>
<sequence length="272" mass="29911">MKAHYFKLLAKNSRARGNSGFTLIEILIVVIIVVILAVIALLLINPTMQRKKLYDSQRKRDLGRLRGLYDDYFLYNLRYPTAQEVCYDDPIEVSAGVCQCNICGLEKDVGTFSPLLHVLYCDPEHPIQQYVYEYDCGGSEPLWYKIYAKLSLNSYLGPDGQYTCNFGVSNRDDSFLLPYPFTCEEEPSGGGGPTSTPGPTSPPPAPTSTSAPLPTTTPTPPVCPGDPTPKYCILSSICNICGTYAQCLQPDACDQPLTLYSNSSCTQICSLP</sequence>
<accession>A0A1F7GXN2</accession>
<dbReference type="InterPro" id="IPR045584">
    <property type="entry name" value="Pilin-like"/>
</dbReference>
<gene>
    <name evidence="3" type="ORF">A3C24_03930</name>
</gene>
<dbReference type="Gene3D" id="3.30.700.10">
    <property type="entry name" value="Glycoprotein, Type 4 Pilin"/>
    <property type="match status" value="1"/>
</dbReference>
<evidence type="ECO:0000256" key="2">
    <source>
        <dbReference type="SAM" id="Phobius"/>
    </source>
</evidence>
<dbReference type="EMBL" id="MFZM01000022">
    <property type="protein sequence ID" value="OGK23316.1"/>
    <property type="molecule type" value="Genomic_DNA"/>
</dbReference>
<feature type="region of interest" description="Disordered" evidence="1">
    <location>
        <begin position="185"/>
        <end position="220"/>
    </location>
</feature>
<evidence type="ECO:0000313" key="4">
    <source>
        <dbReference type="Proteomes" id="UP000177159"/>
    </source>
</evidence>
<dbReference type="Proteomes" id="UP000177159">
    <property type="component" value="Unassembled WGS sequence"/>
</dbReference>
<evidence type="ECO:0000256" key="1">
    <source>
        <dbReference type="SAM" id="MobiDB-lite"/>
    </source>
</evidence>
<evidence type="ECO:0000313" key="3">
    <source>
        <dbReference type="EMBL" id="OGK23316.1"/>
    </source>
</evidence>
<dbReference type="InterPro" id="IPR012902">
    <property type="entry name" value="N_methyl_site"/>
</dbReference>
<organism evidence="3 4">
    <name type="scientific">Candidatus Roizmanbacteria bacterium RIFCSPHIGHO2_02_FULL_37_24</name>
    <dbReference type="NCBI Taxonomy" id="1802037"/>
    <lineage>
        <taxon>Bacteria</taxon>
        <taxon>Candidatus Roizmaniibacteriota</taxon>
    </lineage>
</organism>
<protein>
    <recommendedName>
        <fullName evidence="5">Type II secretion system protein GspG C-terminal domain-containing protein</fullName>
    </recommendedName>
</protein>
<dbReference type="NCBIfam" id="TIGR02532">
    <property type="entry name" value="IV_pilin_GFxxxE"/>
    <property type="match status" value="1"/>
</dbReference>
<dbReference type="Pfam" id="PF07963">
    <property type="entry name" value="N_methyl"/>
    <property type="match status" value="1"/>
</dbReference>
<comment type="caution">
    <text evidence="3">The sequence shown here is derived from an EMBL/GenBank/DDBJ whole genome shotgun (WGS) entry which is preliminary data.</text>
</comment>
<keyword evidence="2" id="KW-0472">Membrane</keyword>
<keyword evidence="2" id="KW-1133">Transmembrane helix</keyword>
<reference evidence="3 4" key="1">
    <citation type="journal article" date="2016" name="Nat. Commun.">
        <title>Thousands of microbial genomes shed light on interconnected biogeochemical processes in an aquifer system.</title>
        <authorList>
            <person name="Anantharaman K."/>
            <person name="Brown C.T."/>
            <person name="Hug L.A."/>
            <person name="Sharon I."/>
            <person name="Castelle C.J."/>
            <person name="Probst A.J."/>
            <person name="Thomas B.C."/>
            <person name="Singh A."/>
            <person name="Wilkins M.J."/>
            <person name="Karaoz U."/>
            <person name="Brodie E.L."/>
            <person name="Williams K.H."/>
            <person name="Hubbard S.S."/>
            <person name="Banfield J.F."/>
        </authorList>
    </citation>
    <scope>NUCLEOTIDE SEQUENCE [LARGE SCALE GENOMIC DNA]</scope>
</reference>
<dbReference type="SUPFAM" id="SSF54523">
    <property type="entry name" value="Pili subunits"/>
    <property type="match status" value="1"/>
</dbReference>
<dbReference type="PROSITE" id="PS00409">
    <property type="entry name" value="PROKAR_NTER_METHYL"/>
    <property type="match status" value="1"/>
</dbReference>